<comment type="caution">
    <text evidence="3">The sequence shown here is derived from an EMBL/GenBank/DDBJ whole genome shotgun (WGS) entry which is preliminary data.</text>
</comment>
<protein>
    <submittedName>
        <fullName evidence="3">Peptide chain release factor H</fullName>
    </submittedName>
</protein>
<dbReference type="RefSeq" id="WP_320183258.1">
    <property type="nucleotide sequence ID" value="NZ_CP138332.1"/>
</dbReference>
<organism evidence="3 4">
    <name type="scientific">Sphingobacterium bambusae</name>
    <dbReference type="NCBI Taxonomy" id="662858"/>
    <lineage>
        <taxon>Bacteria</taxon>
        <taxon>Pseudomonadati</taxon>
        <taxon>Bacteroidota</taxon>
        <taxon>Sphingobacteriia</taxon>
        <taxon>Sphingobacteriales</taxon>
        <taxon>Sphingobacteriaceae</taxon>
        <taxon>Sphingobacterium</taxon>
    </lineage>
</organism>
<comment type="similarity">
    <text evidence="1">Belongs to the prokaryotic/mitochondrial release factor family.</text>
</comment>
<accession>A0ABW6BMQ7</accession>
<dbReference type="SUPFAM" id="SSF75620">
    <property type="entry name" value="Release factor"/>
    <property type="match status" value="1"/>
</dbReference>
<dbReference type="NCBIfam" id="TIGR03072">
    <property type="entry name" value="release_prfH"/>
    <property type="match status" value="1"/>
</dbReference>
<evidence type="ECO:0000313" key="4">
    <source>
        <dbReference type="Proteomes" id="UP001597525"/>
    </source>
</evidence>
<evidence type="ECO:0000256" key="1">
    <source>
        <dbReference type="ARBA" id="ARBA00010835"/>
    </source>
</evidence>
<gene>
    <name evidence="3" type="primary">prfH</name>
    <name evidence="3" type="ORF">ACFS7Y_20445</name>
</gene>
<dbReference type="InterPro" id="IPR045853">
    <property type="entry name" value="Pep_chain_release_fac_I_sf"/>
</dbReference>
<dbReference type="PANTHER" id="PTHR43804">
    <property type="entry name" value="LD18447P"/>
    <property type="match status" value="1"/>
</dbReference>
<evidence type="ECO:0000259" key="2">
    <source>
        <dbReference type="PROSITE" id="PS00745"/>
    </source>
</evidence>
<dbReference type="InterPro" id="IPR050057">
    <property type="entry name" value="Prokaryotic/Mito_RF"/>
</dbReference>
<dbReference type="InterPro" id="IPR000352">
    <property type="entry name" value="Pep_chain_release_fac_I"/>
</dbReference>
<dbReference type="PANTHER" id="PTHR43804:SF9">
    <property type="entry name" value="PEPTIDE CHAIN RELEASE FACTOR HOMOLOG-RELATED"/>
    <property type="match status" value="1"/>
</dbReference>
<feature type="domain" description="Prokaryotic-type class I peptide chain release factors" evidence="2">
    <location>
        <begin position="116"/>
        <end position="132"/>
    </location>
</feature>
<dbReference type="PROSITE" id="PS00745">
    <property type="entry name" value="RF_PROK_I"/>
    <property type="match status" value="1"/>
</dbReference>
<reference evidence="4" key="1">
    <citation type="journal article" date="2019" name="Int. J. Syst. Evol. Microbiol.">
        <title>The Global Catalogue of Microorganisms (GCM) 10K type strain sequencing project: providing services to taxonomists for standard genome sequencing and annotation.</title>
        <authorList>
            <consortium name="The Broad Institute Genomics Platform"/>
            <consortium name="The Broad Institute Genome Sequencing Center for Infectious Disease"/>
            <person name="Wu L."/>
            <person name="Ma J."/>
        </authorList>
    </citation>
    <scope>NUCLEOTIDE SEQUENCE [LARGE SCALE GENOMIC DNA]</scope>
    <source>
        <strain evidence="4">KCTC 22814</strain>
    </source>
</reference>
<sequence>MEKRIQVTAGNGPKECDYLVHHLQDIILKEASLAGLSTEILEQSFKDELRSCFTLKLKGDQAEAFIARWLGSICWINRSPFRPKHKRKNWFVGIYELAEEHNISLCERDILYQTMRSSGPGGQHVNKVNSAVRALHIPTGIIVQVMDTRSQLQNRKLAYQRLLEKIQQLQQLEWGKSQQQAWENQSAVIRGNAKRIFRGDKFKELWG</sequence>
<dbReference type="Gene3D" id="3.30.70.1660">
    <property type="match status" value="1"/>
</dbReference>
<dbReference type="Proteomes" id="UP001597525">
    <property type="component" value="Unassembled WGS sequence"/>
</dbReference>
<dbReference type="InterPro" id="IPR017509">
    <property type="entry name" value="PrfH"/>
</dbReference>
<dbReference type="Gene3D" id="3.30.160.20">
    <property type="match status" value="1"/>
</dbReference>
<dbReference type="Pfam" id="PF00472">
    <property type="entry name" value="RF-1"/>
    <property type="match status" value="1"/>
</dbReference>
<keyword evidence="4" id="KW-1185">Reference proteome</keyword>
<dbReference type="EMBL" id="JBHUPB010000015">
    <property type="protein sequence ID" value="MFD2969769.1"/>
    <property type="molecule type" value="Genomic_DNA"/>
</dbReference>
<name>A0ABW6BMQ7_9SPHI</name>
<proteinExistence type="inferred from homology"/>
<evidence type="ECO:0000313" key="3">
    <source>
        <dbReference type="EMBL" id="MFD2969769.1"/>
    </source>
</evidence>